<accession>A0A060T0M6</accession>
<evidence type="ECO:0000256" key="9">
    <source>
        <dbReference type="SAM" id="MobiDB-lite"/>
    </source>
</evidence>
<evidence type="ECO:0000256" key="8">
    <source>
        <dbReference type="ARBA" id="ARBA00031747"/>
    </source>
</evidence>
<dbReference type="PhylomeDB" id="A0A060T0M6"/>
<dbReference type="PANTHER" id="PTHR15138:SF14">
    <property type="entry name" value="TRANSCRIPTION INITIATION FACTOR TFIID SUBUNIT 4"/>
    <property type="match status" value="1"/>
</dbReference>
<feature type="region of interest" description="Disordered" evidence="9">
    <location>
        <begin position="1"/>
        <end position="93"/>
    </location>
</feature>
<feature type="domain" description="Transcription initiation factor TFIID component TAF4 C-terminal" evidence="10">
    <location>
        <begin position="93"/>
        <end position="344"/>
    </location>
</feature>
<evidence type="ECO:0000256" key="7">
    <source>
        <dbReference type="ARBA" id="ARBA00025346"/>
    </source>
</evidence>
<keyword evidence="5" id="KW-0804">Transcription</keyword>
<dbReference type="AlphaFoldDB" id="A0A060T0M6"/>
<sequence length="349" mass="36520">MSDNTPTPSSNPGSKRPSPPTSGVFQAPKRFRPDGTVDLSDGSGVNTPMGHSYGMGSGAATSGTSSVAGGAGAGAGTGAGGAPPAPSMDPDQLSDALLSAGVDLKEEENLLSSSLSIADASRQHAGMYGAGPDASAAYGRYVSPATEFLNAQILRQLVRKSASDEGVRYLSEKDSEIVRFLSVACQEWLSDIITNAVVLNRHRRRSRNDVHSDISRALRNIAIKDKEREERRLAERALQESAREAGGDGSEKGAKKSAAVNEETQYRAANATAAMMTGKKKYSWLTGGAGASPGAGAPRPGAGRSDSGINYREAREEPQLALRDLLGALEERRFGVEGALVKGYAKLRN</sequence>
<evidence type="ECO:0000256" key="1">
    <source>
        <dbReference type="ARBA" id="ARBA00004123"/>
    </source>
</evidence>
<feature type="compositionally biased region" description="Low complexity" evidence="9">
    <location>
        <begin position="294"/>
        <end position="305"/>
    </location>
</feature>
<reference evidence="11" key="1">
    <citation type="submission" date="2014-02" db="EMBL/GenBank/DDBJ databases">
        <authorList>
            <person name="Genoscope - CEA"/>
        </authorList>
    </citation>
    <scope>NUCLEOTIDE SEQUENCE</scope>
    <source>
        <strain evidence="11">LS3</strain>
    </source>
</reference>
<evidence type="ECO:0000256" key="2">
    <source>
        <dbReference type="ARBA" id="ARBA00006178"/>
    </source>
</evidence>
<dbReference type="InterPro" id="IPR007900">
    <property type="entry name" value="TAF4_C"/>
</dbReference>
<reference evidence="11" key="2">
    <citation type="submission" date="2014-06" db="EMBL/GenBank/DDBJ databases">
        <title>The complete genome of Blastobotrys (Arxula) adeninivorans LS3 - a yeast of biotechnological interest.</title>
        <authorList>
            <person name="Kunze G."/>
            <person name="Gaillardin C."/>
            <person name="Czernicka M."/>
            <person name="Durrens P."/>
            <person name="Martin T."/>
            <person name="Boer E."/>
            <person name="Gabaldon T."/>
            <person name="Cruz J."/>
            <person name="Talla E."/>
            <person name="Marck C."/>
            <person name="Goffeau A."/>
            <person name="Barbe V."/>
            <person name="Baret P."/>
            <person name="Baronian K."/>
            <person name="Beier S."/>
            <person name="Bleykasten C."/>
            <person name="Bode R."/>
            <person name="Casaregola S."/>
            <person name="Despons L."/>
            <person name="Fairhead C."/>
            <person name="Giersberg M."/>
            <person name="Gierski P."/>
            <person name="Hahnel U."/>
            <person name="Hartmann A."/>
            <person name="Jankowska D."/>
            <person name="Jubin C."/>
            <person name="Jung P."/>
            <person name="Lafontaine I."/>
            <person name="Leh-Louis V."/>
            <person name="Lemaire M."/>
            <person name="Marcet-Houben M."/>
            <person name="Mascher M."/>
            <person name="Morel G."/>
            <person name="Richard G.-F."/>
            <person name="Riechen J."/>
            <person name="Sacerdot C."/>
            <person name="Sarkar A."/>
            <person name="Savel G."/>
            <person name="Schacherer J."/>
            <person name="Sherman D."/>
            <person name="Straub M.-L."/>
            <person name="Stein N."/>
            <person name="Thierry A."/>
            <person name="Trautwein-Schult A."/>
            <person name="Westhof E."/>
            <person name="Worch S."/>
            <person name="Dujon B."/>
            <person name="Souciet J.-L."/>
            <person name="Wincker P."/>
            <person name="Scholz U."/>
            <person name="Neuveglise N."/>
        </authorList>
    </citation>
    <scope>NUCLEOTIDE SEQUENCE</scope>
    <source>
        <strain evidence="11">LS3</strain>
    </source>
</reference>
<keyword evidence="4" id="KW-0805">Transcription regulation</keyword>
<feature type="compositionally biased region" description="Gly residues" evidence="9">
    <location>
        <begin position="69"/>
        <end position="81"/>
    </location>
</feature>
<feature type="compositionally biased region" description="Basic and acidic residues" evidence="9">
    <location>
        <begin position="232"/>
        <end position="254"/>
    </location>
</feature>
<evidence type="ECO:0000256" key="5">
    <source>
        <dbReference type="ARBA" id="ARBA00023163"/>
    </source>
</evidence>
<dbReference type="CDD" id="cd08045">
    <property type="entry name" value="HFD_TAF4"/>
    <property type="match status" value="1"/>
</dbReference>
<gene>
    <name evidence="11" type="ORF">GNLVRS02_ARAD1C09460g</name>
</gene>
<feature type="region of interest" description="Disordered" evidence="9">
    <location>
        <begin position="291"/>
        <end position="312"/>
    </location>
</feature>
<dbReference type="Pfam" id="PF05236">
    <property type="entry name" value="TAF4"/>
    <property type="match status" value="1"/>
</dbReference>
<proteinExistence type="inferred from homology"/>
<keyword evidence="6" id="KW-0539">Nucleus</keyword>
<dbReference type="GO" id="GO:0003677">
    <property type="term" value="F:DNA binding"/>
    <property type="evidence" value="ECO:0007669"/>
    <property type="project" value="TreeGrafter"/>
</dbReference>
<evidence type="ECO:0000256" key="6">
    <source>
        <dbReference type="ARBA" id="ARBA00023242"/>
    </source>
</evidence>
<feature type="region of interest" description="Disordered" evidence="9">
    <location>
        <begin position="232"/>
        <end position="261"/>
    </location>
</feature>
<name>A0A060T0M6_BLAAD</name>
<evidence type="ECO:0000256" key="4">
    <source>
        <dbReference type="ARBA" id="ARBA00023015"/>
    </source>
</evidence>
<dbReference type="GO" id="GO:0005669">
    <property type="term" value="C:transcription factor TFIID complex"/>
    <property type="evidence" value="ECO:0007669"/>
    <property type="project" value="InterPro"/>
</dbReference>
<comment type="function">
    <text evidence="7">Functions as a component of the DNA-binding general transcription factor complex TFIID. Binding of TFIID to a promoter (with or without TATA element) is the initial step in pre-initiation complex (PIC) formation. TFIID plays a key role in the regulation of gene expression by RNA polymerase II through different activities such as transcription activator interaction, core promoter recognition and selectivity, TFIIA and TFIIB interaction, chromatin modification (histone acetylation by TAF1), facilitation of DNA opening and initiation of transcription.</text>
</comment>
<feature type="compositionally biased region" description="Low complexity" evidence="9">
    <location>
        <begin position="58"/>
        <end position="68"/>
    </location>
</feature>
<feature type="compositionally biased region" description="Polar residues" evidence="9">
    <location>
        <begin position="1"/>
        <end position="13"/>
    </location>
</feature>
<comment type="subcellular location">
    <subcellularLocation>
        <location evidence="1">Nucleus</location>
    </subcellularLocation>
</comment>
<dbReference type="GO" id="GO:0016251">
    <property type="term" value="F:RNA polymerase II general transcription initiation factor activity"/>
    <property type="evidence" value="ECO:0007669"/>
    <property type="project" value="TreeGrafter"/>
</dbReference>
<dbReference type="GO" id="GO:0006367">
    <property type="term" value="P:transcription initiation at RNA polymerase II promoter"/>
    <property type="evidence" value="ECO:0007669"/>
    <property type="project" value="TreeGrafter"/>
</dbReference>
<organism evidence="11">
    <name type="scientific">Blastobotrys adeninivorans</name>
    <name type="common">Yeast</name>
    <name type="synonym">Arxula adeninivorans</name>
    <dbReference type="NCBI Taxonomy" id="409370"/>
    <lineage>
        <taxon>Eukaryota</taxon>
        <taxon>Fungi</taxon>
        <taxon>Dikarya</taxon>
        <taxon>Ascomycota</taxon>
        <taxon>Saccharomycotina</taxon>
        <taxon>Dipodascomycetes</taxon>
        <taxon>Dipodascales</taxon>
        <taxon>Trichomonascaceae</taxon>
        <taxon>Blastobotrys</taxon>
    </lineage>
</organism>
<evidence type="ECO:0000259" key="10">
    <source>
        <dbReference type="Pfam" id="PF05236"/>
    </source>
</evidence>
<evidence type="ECO:0000256" key="3">
    <source>
        <dbReference type="ARBA" id="ARBA00017306"/>
    </source>
</evidence>
<dbReference type="InterPro" id="IPR045144">
    <property type="entry name" value="TAF4"/>
</dbReference>
<evidence type="ECO:0000313" key="11">
    <source>
        <dbReference type="EMBL" id="CDP34309.1"/>
    </source>
</evidence>
<comment type="similarity">
    <text evidence="2">Belongs to the TAF4 family.</text>
</comment>
<protein>
    <recommendedName>
        <fullName evidence="3">Transcription initiation factor TFIID subunit 4</fullName>
    </recommendedName>
    <alternativeName>
        <fullName evidence="8">TBP-associated factor 4</fullName>
    </alternativeName>
</protein>
<dbReference type="EMBL" id="HG937693">
    <property type="protein sequence ID" value="CDP34309.1"/>
    <property type="molecule type" value="Genomic_DNA"/>
</dbReference>
<dbReference type="PANTHER" id="PTHR15138">
    <property type="entry name" value="TRANSCRIPTION INITIATION FACTOR TFIID SUBUNIT 4"/>
    <property type="match status" value="1"/>
</dbReference>